<reference evidence="1" key="1">
    <citation type="journal article" date="2014" name="Int. J. Syst. Evol. Microbiol.">
        <title>Complete genome sequence of Corynebacterium casei LMG S-19264T (=DSM 44701T), isolated from a smear-ripened cheese.</title>
        <authorList>
            <consortium name="US DOE Joint Genome Institute (JGI-PGF)"/>
            <person name="Walter F."/>
            <person name="Albersmeier A."/>
            <person name="Kalinowski J."/>
            <person name="Ruckert C."/>
        </authorList>
    </citation>
    <scope>NUCLEOTIDE SEQUENCE</scope>
    <source>
        <strain evidence="1">KCTC 42651</strain>
    </source>
</reference>
<comment type="caution">
    <text evidence="1">The sequence shown here is derived from an EMBL/GenBank/DDBJ whole genome shotgun (WGS) entry which is preliminary data.</text>
</comment>
<accession>A0A919CN06</accession>
<dbReference type="Proteomes" id="UP000630353">
    <property type="component" value="Unassembled WGS sequence"/>
</dbReference>
<dbReference type="EMBL" id="BMZS01000001">
    <property type="protein sequence ID" value="GHD41188.1"/>
    <property type="molecule type" value="Genomic_DNA"/>
</dbReference>
<dbReference type="AlphaFoldDB" id="A0A919CN06"/>
<dbReference type="InterPro" id="IPR005624">
    <property type="entry name" value="PduO/GlcC-like"/>
</dbReference>
<dbReference type="PANTHER" id="PTHR34309:SF10">
    <property type="entry name" value="SLR1406 PROTEIN"/>
    <property type="match status" value="1"/>
</dbReference>
<dbReference type="InterPro" id="IPR038084">
    <property type="entry name" value="PduO/GlcC-like_sf"/>
</dbReference>
<dbReference type="PANTHER" id="PTHR34309">
    <property type="entry name" value="SLR1406 PROTEIN"/>
    <property type="match status" value="1"/>
</dbReference>
<dbReference type="InterPro" id="IPR052517">
    <property type="entry name" value="GlcG_carb_metab_protein"/>
</dbReference>
<protein>
    <recommendedName>
        <fullName evidence="3">GlcG protein</fullName>
    </recommendedName>
</protein>
<sequence length="147" mass="14572">MPIAQPSVSLDEARTIIAAAFAKAAELGLKPLGVAVLDAAGHLKAFERQDGASPMRMEIAVGKANGAIALGIGSRAIFKRAQEQAYFVNAVNTLARGSLVPVPGGVLIRDGDGAIVGAVGISGDTSDQDEAAAIAGIAAAGLVADPG</sequence>
<dbReference type="Pfam" id="PF03928">
    <property type="entry name" value="HbpS-like"/>
    <property type="match status" value="1"/>
</dbReference>
<proteinExistence type="predicted"/>
<evidence type="ECO:0008006" key="3">
    <source>
        <dbReference type="Google" id="ProtNLM"/>
    </source>
</evidence>
<dbReference type="Gene3D" id="3.30.450.150">
    <property type="entry name" value="Haem-degrading domain"/>
    <property type="match status" value="1"/>
</dbReference>
<evidence type="ECO:0000313" key="1">
    <source>
        <dbReference type="EMBL" id="GHD41188.1"/>
    </source>
</evidence>
<reference evidence="1" key="2">
    <citation type="submission" date="2020-09" db="EMBL/GenBank/DDBJ databases">
        <authorList>
            <person name="Sun Q."/>
            <person name="Kim S."/>
        </authorList>
    </citation>
    <scope>NUCLEOTIDE SEQUENCE</scope>
    <source>
        <strain evidence="1">KCTC 42651</strain>
    </source>
</reference>
<organism evidence="1 2">
    <name type="scientific">Thalassobaculum fulvum</name>
    <dbReference type="NCBI Taxonomy" id="1633335"/>
    <lineage>
        <taxon>Bacteria</taxon>
        <taxon>Pseudomonadati</taxon>
        <taxon>Pseudomonadota</taxon>
        <taxon>Alphaproteobacteria</taxon>
        <taxon>Rhodospirillales</taxon>
        <taxon>Thalassobaculaceae</taxon>
        <taxon>Thalassobaculum</taxon>
    </lineage>
</organism>
<name>A0A919CN06_9PROT</name>
<dbReference type="SUPFAM" id="SSF143744">
    <property type="entry name" value="GlcG-like"/>
    <property type="match status" value="1"/>
</dbReference>
<gene>
    <name evidence="1" type="ORF">GCM10017083_05290</name>
</gene>
<evidence type="ECO:0000313" key="2">
    <source>
        <dbReference type="Proteomes" id="UP000630353"/>
    </source>
</evidence>
<keyword evidence="2" id="KW-1185">Reference proteome</keyword>
<dbReference type="RefSeq" id="WP_189987346.1">
    <property type="nucleotide sequence ID" value="NZ_BMZS01000001.1"/>
</dbReference>